<dbReference type="PANTHER" id="PTHR46233:SF3">
    <property type="entry name" value="HYDROXYACYLGLUTATHIONE HYDROLASE GLOC"/>
    <property type="match status" value="1"/>
</dbReference>
<evidence type="ECO:0000256" key="3">
    <source>
        <dbReference type="ARBA" id="ARBA00022801"/>
    </source>
</evidence>
<comment type="cofactor">
    <cofactor evidence="1">
        <name>Zn(2+)</name>
        <dbReference type="ChEBI" id="CHEBI:29105"/>
    </cofactor>
</comment>
<evidence type="ECO:0000313" key="7">
    <source>
        <dbReference type="Proteomes" id="UP000177579"/>
    </source>
</evidence>
<evidence type="ECO:0000256" key="1">
    <source>
        <dbReference type="ARBA" id="ARBA00001947"/>
    </source>
</evidence>
<dbReference type="AlphaFoldDB" id="A0A1F5TRB4"/>
<protein>
    <submittedName>
        <fullName evidence="6">MBL fold metallo-hydrolase</fullName>
    </submittedName>
</protein>
<keyword evidence="4" id="KW-0862">Zinc</keyword>
<name>A0A1F5TRB4_9BACT</name>
<dbReference type="GO" id="GO:0016787">
    <property type="term" value="F:hydrolase activity"/>
    <property type="evidence" value="ECO:0007669"/>
    <property type="project" value="UniProtKB-KW"/>
</dbReference>
<feature type="domain" description="Metallo-beta-lactamase" evidence="5">
    <location>
        <begin position="12"/>
        <end position="174"/>
    </location>
</feature>
<dbReference type="PANTHER" id="PTHR46233">
    <property type="entry name" value="HYDROXYACYLGLUTATHIONE HYDROLASE GLOC"/>
    <property type="match status" value="1"/>
</dbReference>
<dbReference type="InterPro" id="IPR036866">
    <property type="entry name" value="RibonucZ/Hydroxyglut_hydro"/>
</dbReference>
<dbReference type="SMART" id="SM00849">
    <property type="entry name" value="Lactamase_B"/>
    <property type="match status" value="1"/>
</dbReference>
<dbReference type="InterPro" id="IPR001279">
    <property type="entry name" value="Metallo-B-lactamas"/>
</dbReference>
<dbReference type="Pfam" id="PF00753">
    <property type="entry name" value="Lactamase_B"/>
    <property type="match status" value="1"/>
</dbReference>
<organism evidence="6 7">
    <name type="scientific">Candidatus Falkowbacteria bacterium RIFOXYD2_FULL_34_120</name>
    <dbReference type="NCBI Taxonomy" id="1798007"/>
    <lineage>
        <taxon>Bacteria</taxon>
        <taxon>Candidatus Falkowiibacteriota</taxon>
    </lineage>
</organism>
<dbReference type="SUPFAM" id="SSF56281">
    <property type="entry name" value="Metallo-hydrolase/oxidoreductase"/>
    <property type="match status" value="1"/>
</dbReference>
<dbReference type="Gene3D" id="3.60.15.10">
    <property type="entry name" value="Ribonuclease Z/Hydroxyacylglutathione hydrolase-like"/>
    <property type="match status" value="1"/>
</dbReference>
<comment type="caution">
    <text evidence="6">The sequence shown here is derived from an EMBL/GenBank/DDBJ whole genome shotgun (WGS) entry which is preliminary data.</text>
</comment>
<evidence type="ECO:0000313" key="6">
    <source>
        <dbReference type="EMBL" id="OGF41495.1"/>
    </source>
</evidence>
<evidence type="ECO:0000256" key="4">
    <source>
        <dbReference type="ARBA" id="ARBA00022833"/>
    </source>
</evidence>
<gene>
    <name evidence="6" type="ORF">A2531_02275</name>
</gene>
<accession>A0A1F5TRB4</accession>
<dbReference type="EMBL" id="MFGO01000008">
    <property type="protein sequence ID" value="OGF41495.1"/>
    <property type="molecule type" value="Genomic_DNA"/>
</dbReference>
<sequence>MEIKRLVVGQIETNCYILISNSEMAVIDPGDEAERIISEFKKHSAKLKYIIHTHYHYDHCLATEDIKRQTGAVALIHKNDQGFVENFIPDQYLSDGDFINIGEEALRVVLTPGHTRGSICLFDRGGRFIFTGDTLFFDGYGRTDLPGGDEVQMERSLAMLKELIKSGMKVYPGHGDLYIV</sequence>
<evidence type="ECO:0000259" key="5">
    <source>
        <dbReference type="SMART" id="SM00849"/>
    </source>
</evidence>
<keyword evidence="3 6" id="KW-0378">Hydrolase</keyword>
<dbReference type="Proteomes" id="UP000177579">
    <property type="component" value="Unassembled WGS sequence"/>
</dbReference>
<dbReference type="InterPro" id="IPR051453">
    <property type="entry name" value="MBL_Glyoxalase_II"/>
</dbReference>
<dbReference type="GO" id="GO:0046872">
    <property type="term" value="F:metal ion binding"/>
    <property type="evidence" value="ECO:0007669"/>
    <property type="project" value="UniProtKB-KW"/>
</dbReference>
<dbReference type="CDD" id="cd06262">
    <property type="entry name" value="metallo-hydrolase-like_MBL-fold"/>
    <property type="match status" value="1"/>
</dbReference>
<keyword evidence="2" id="KW-0479">Metal-binding</keyword>
<reference evidence="6 7" key="1">
    <citation type="journal article" date="2016" name="Nat. Commun.">
        <title>Thousands of microbial genomes shed light on interconnected biogeochemical processes in an aquifer system.</title>
        <authorList>
            <person name="Anantharaman K."/>
            <person name="Brown C.T."/>
            <person name="Hug L.A."/>
            <person name="Sharon I."/>
            <person name="Castelle C.J."/>
            <person name="Probst A.J."/>
            <person name="Thomas B.C."/>
            <person name="Singh A."/>
            <person name="Wilkins M.J."/>
            <person name="Karaoz U."/>
            <person name="Brodie E.L."/>
            <person name="Williams K.H."/>
            <person name="Hubbard S.S."/>
            <person name="Banfield J.F."/>
        </authorList>
    </citation>
    <scope>NUCLEOTIDE SEQUENCE [LARGE SCALE GENOMIC DNA]</scope>
</reference>
<evidence type="ECO:0000256" key="2">
    <source>
        <dbReference type="ARBA" id="ARBA00022723"/>
    </source>
</evidence>
<proteinExistence type="predicted"/>